<evidence type="ECO:0000259" key="2">
    <source>
        <dbReference type="PROSITE" id="PS50157"/>
    </source>
</evidence>
<protein>
    <recommendedName>
        <fullName evidence="2">C2H2-type domain-containing protein</fullName>
    </recommendedName>
</protein>
<name>A0AAN6Q5Z1_9PEZI</name>
<evidence type="ECO:0000313" key="4">
    <source>
        <dbReference type="Proteomes" id="UP001305647"/>
    </source>
</evidence>
<sequence length="98" mass="10789">MASQNNSNLKKCRGHLCIASFASNDELMNHIALNHSGDDLICRDCGLKCISKATLVRHRSTHGDGERHTCFVAGCGEEFPRRDSLGNPTTSCRSMRII</sequence>
<dbReference type="SUPFAM" id="SSF57667">
    <property type="entry name" value="beta-beta-alpha zinc fingers"/>
    <property type="match status" value="1"/>
</dbReference>
<organism evidence="3 4">
    <name type="scientific">Parathielavia hyrcaniae</name>
    <dbReference type="NCBI Taxonomy" id="113614"/>
    <lineage>
        <taxon>Eukaryota</taxon>
        <taxon>Fungi</taxon>
        <taxon>Dikarya</taxon>
        <taxon>Ascomycota</taxon>
        <taxon>Pezizomycotina</taxon>
        <taxon>Sordariomycetes</taxon>
        <taxon>Sordariomycetidae</taxon>
        <taxon>Sordariales</taxon>
        <taxon>Chaetomiaceae</taxon>
        <taxon>Parathielavia</taxon>
    </lineage>
</organism>
<reference evidence="3" key="1">
    <citation type="journal article" date="2023" name="Mol. Phylogenet. Evol.">
        <title>Genome-scale phylogeny and comparative genomics of the fungal order Sordariales.</title>
        <authorList>
            <person name="Hensen N."/>
            <person name="Bonometti L."/>
            <person name="Westerberg I."/>
            <person name="Brannstrom I.O."/>
            <person name="Guillou S."/>
            <person name="Cros-Aarteil S."/>
            <person name="Calhoun S."/>
            <person name="Haridas S."/>
            <person name="Kuo A."/>
            <person name="Mondo S."/>
            <person name="Pangilinan J."/>
            <person name="Riley R."/>
            <person name="LaButti K."/>
            <person name="Andreopoulos B."/>
            <person name="Lipzen A."/>
            <person name="Chen C."/>
            <person name="Yan M."/>
            <person name="Daum C."/>
            <person name="Ng V."/>
            <person name="Clum A."/>
            <person name="Steindorff A."/>
            <person name="Ohm R.A."/>
            <person name="Martin F."/>
            <person name="Silar P."/>
            <person name="Natvig D.O."/>
            <person name="Lalanne C."/>
            <person name="Gautier V."/>
            <person name="Ament-Velasquez S.L."/>
            <person name="Kruys A."/>
            <person name="Hutchinson M.I."/>
            <person name="Powell A.J."/>
            <person name="Barry K."/>
            <person name="Miller A.N."/>
            <person name="Grigoriev I.V."/>
            <person name="Debuchy R."/>
            <person name="Gladieux P."/>
            <person name="Hiltunen Thoren M."/>
            <person name="Johannesson H."/>
        </authorList>
    </citation>
    <scope>NUCLEOTIDE SEQUENCE</scope>
    <source>
        <strain evidence="3">CBS 757.83</strain>
    </source>
</reference>
<feature type="domain" description="C2H2-type" evidence="2">
    <location>
        <begin position="10"/>
        <end position="40"/>
    </location>
</feature>
<comment type="caution">
    <text evidence="3">The sequence shown here is derived from an EMBL/GenBank/DDBJ whole genome shotgun (WGS) entry which is preliminary data.</text>
</comment>
<dbReference type="PROSITE" id="PS00028">
    <property type="entry name" value="ZINC_FINGER_C2H2_1"/>
    <property type="match status" value="2"/>
</dbReference>
<gene>
    <name evidence="3" type="ORF">N658DRAFT_326890</name>
</gene>
<dbReference type="Gene3D" id="3.30.160.60">
    <property type="entry name" value="Classic Zinc Finger"/>
    <property type="match status" value="1"/>
</dbReference>
<dbReference type="EMBL" id="MU863630">
    <property type="protein sequence ID" value="KAK4102859.1"/>
    <property type="molecule type" value="Genomic_DNA"/>
</dbReference>
<dbReference type="Pfam" id="PF00096">
    <property type="entry name" value="zf-C2H2"/>
    <property type="match status" value="1"/>
</dbReference>
<dbReference type="InterPro" id="IPR013087">
    <property type="entry name" value="Znf_C2H2_type"/>
</dbReference>
<evidence type="ECO:0000313" key="3">
    <source>
        <dbReference type="EMBL" id="KAK4102859.1"/>
    </source>
</evidence>
<reference evidence="3" key="2">
    <citation type="submission" date="2023-05" db="EMBL/GenBank/DDBJ databases">
        <authorList>
            <consortium name="Lawrence Berkeley National Laboratory"/>
            <person name="Steindorff A."/>
            <person name="Hensen N."/>
            <person name="Bonometti L."/>
            <person name="Westerberg I."/>
            <person name="Brannstrom I.O."/>
            <person name="Guillou S."/>
            <person name="Cros-Aarteil S."/>
            <person name="Calhoun S."/>
            <person name="Haridas S."/>
            <person name="Kuo A."/>
            <person name="Mondo S."/>
            <person name="Pangilinan J."/>
            <person name="Riley R."/>
            <person name="Labutti K."/>
            <person name="Andreopoulos B."/>
            <person name="Lipzen A."/>
            <person name="Chen C."/>
            <person name="Yanf M."/>
            <person name="Daum C."/>
            <person name="Ng V."/>
            <person name="Clum A."/>
            <person name="Ohm R."/>
            <person name="Martin F."/>
            <person name="Silar P."/>
            <person name="Natvig D."/>
            <person name="Lalanne C."/>
            <person name="Gautier V."/>
            <person name="Ament-Velasquez S.L."/>
            <person name="Kruys A."/>
            <person name="Hutchinson M.I."/>
            <person name="Powell A.J."/>
            <person name="Barry K."/>
            <person name="Miller A.N."/>
            <person name="Grigoriev I.V."/>
            <person name="Debuchy R."/>
            <person name="Gladieux P."/>
            <person name="Thoren M.H."/>
            <person name="Johannesson H."/>
        </authorList>
    </citation>
    <scope>NUCLEOTIDE SEQUENCE</scope>
    <source>
        <strain evidence="3">CBS 757.83</strain>
    </source>
</reference>
<keyword evidence="1" id="KW-0862">Zinc</keyword>
<dbReference type="AlphaFoldDB" id="A0AAN6Q5Z1"/>
<keyword evidence="4" id="KW-1185">Reference proteome</keyword>
<dbReference type="PROSITE" id="PS50157">
    <property type="entry name" value="ZINC_FINGER_C2H2_2"/>
    <property type="match status" value="1"/>
</dbReference>
<keyword evidence="1" id="KW-0863">Zinc-finger</keyword>
<evidence type="ECO:0000256" key="1">
    <source>
        <dbReference type="PROSITE-ProRule" id="PRU00042"/>
    </source>
</evidence>
<dbReference type="SMART" id="SM00355">
    <property type="entry name" value="ZnF_C2H2"/>
    <property type="match status" value="2"/>
</dbReference>
<accession>A0AAN6Q5Z1</accession>
<proteinExistence type="predicted"/>
<dbReference type="GO" id="GO:0008270">
    <property type="term" value="F:zinc ion binding"/>
    <property type="evidence" value="ECO:0007669"/>
    <property type="project" value="UniProtKB-KW"/>
</dbReference>
<dbReference type="Proteomes" id="UP001305647">
    <property type="component" value="Unassembled WGS sequence"/>
</dbReference>
<keyword evidence="1" id="KW-0479">Metal-binding</keyword>
<dbReference type="InterPro" id="IPR036236">
    <property type="entry name" value="Znf_C2H2_sf"/>
</dbReference>